<feature type="domain" description="PAS" evidence="1">
    <location>
        <begin position="78"/>
        <end position="145"/>
    </location>
</feature>
<dbReference type="SMART" id="SM00091">
    <property type="entry name" value="PAS"/>
    <property type="match status" value="1"/>
</dbReference>
<dbReference type="SUPFAM" id="SSF55781">
    <property type="entry name" value="GAF domain-like"/>
    <property type="match status" value="1"/>
</dbReference>
<dbReference type="SUPFAM" id="SSF55785">
    <property type="entry name" value="PYP-like sensor domain (PAS domain)"/>
    <property type="match status" value="1"/>
</dbReference>
<name>A0A7W9IDZ2_9ACTN</name>
<dbReference type="InterPro" id="IPR013656">
    <property type="entry name" value="PAS_4"/>
</dbReference>
<dbReference type="Gene3D" id="3.30.450.20">
    <property type="entry name" value="PAS domain"/>
    <property type="match status" value="1"/>
</dbReference>
<gene>
    <name evidence="2" type="ORF">F4562_001808</name>
</gene>
<dbReference type="InterPro" id="IPR035965">
    <property type="entry name" value="PAS-like_dom_sf"/>
</dbReference>
<reference evidence="2 3" key="1">
    <citation type="submission" date="2020-08" db="EMBL/GenBank/DDBJ databases">
        <title>Sequencing the genomes of 1000 actinobacteria strains.</title>
        <authorList>
            <person name="Klenk H.-P."/>
        </authorList>
    </citation>
    <scope>NUCLEOTIDE SEQUENCE [LARGE SCALE GENOMIC DNA]</scope>
    <source>
        <strain evidence="2 3">DSM 46887</strain>
    </source>
</reference>
<evidence type="ECO:0000313" key="3">
    <source>
        <dbReference type="Proteomes" id="UP000540685"/>
    </source>
</evidence>
<dbReference type="EMBL" id="JACHMP010000001">
    <property type="protein sequence ID" value="MBB5818746.1"/>
    <property type="molecule type" value="Genomic_DNA"/>
</dbReference>
<dbReference type="Pfam" id="PF08448">
    <property type="entry name" value="PAS_4"/>
    <property type="match status" value="1"/>
</dbReference>
<dbReference type="Proteomes" id="UP000540685">
    <property type="component" value="Unassembled WGS sequence"/>
</dbReference>
<comment type="caution">
    <text evidence="2">The sequence shown here is derived from an EMBL/GenBank/DDBJ whole genome shotgun (WGS) entry which is preliminary data.</text>
</comment>
<proteinExistence type="predicted"/>
<organism evidence="2 3">
    <name type="scientific">Streptosporangium becharense</name>
    <dbReference type="NCBI Taxonomy" id="1816182"/>
    <lineage>
        <taxon>Bacteria</taxon>
        <taxon>Bacillati</taxon>
        <taxon>Actinomycetota</taxon>
        <taxon>Actinomycetes</taxon>
        <taxon>Streptosporangiales</taxon>
        <taxon>Streptosporangiaceae</taxon>
        <taxon>Streptosporangium</taxon>
    </lineage>
</organism>
<accession>A0A7W9IDZ2</accession>
<evidence type="ECO:0000313" key="2">
    <source>
        <dbReference type="EMBL" id="MBB5818746.1"/>
    </source>
</evidence>
<dbReference type="RefSeq" id="WP_184542484.1">
    <property type="nucleotide sequence ID" value="NZ_JACHMP010000001.1"/>
</dbReference>
<evidence type="ECO:0000259" key="1">
    <source>
        <dbReference type="SMART" id="SM00091"/>
    </source>
</evidence>
<protein>
    <submittedName>
        <fullName evidence="2">PAS domain-containing protein</fullName>
    </submittedName>
</protein>
<dbReference type="AlphaFoldDB" id="A0A7W9IDZ2"/>
<dbReference type="InterPro" id="IPR000014">
    <property type="entry name" value="PAS"/>
</dbReference>
<sequence>MTDPDALGRECRRLRARLDELRSSWLLARGGPETEAIAEAAFLELDAVCEALRASRENAGEPSAEIPPAEPVAERDRRLLRAAFMQSPVPALLLEGEEGVVTWANDAALGLLGQSRAYLGGRPLAVLVDLRTRAAFRSALTAVARLGGRRELDGRLVTRLRPVHTRILLTRLEAHGADRPQILVTAPGTVPAESAESAGSSSRPLDDIVSQTRRADLLGSVAGVLADAGLGARDLLDRVVELLAGEFGAFAAADVVAGEELRRVAVHGGGEGEKTLWLTETGRGMLDLPGRVRATGRTVIKPHFDDARMLGTDGEGVPVAARLDAVSLVCSPLGVGGDAPGVVTVVWPAAAGPCAMAEAALVEEVCALTGRALRSRPGGPG</sequence>
<dbReference type="CDD" id="cd00130">
    <property type="entry name" value="PAS"/>
    <property type="match status" value="1"/>
</dbReference>
<keyword evidence="3" id="KW-1185">Reference proteome</keyword>